<keyword evidence="3" id="KW-0732">Signal</keyword>
<dbReference type="Proteomes" id="UP000293162">
    <property type="component" value="Unassembled WGS sequence"/>
</dbReference>
<feature type="signal peptide" evidence="3">
    <location>
        <begin position="1"/>
        <end position="22"/>
    </location>
</feature>
<evidence type="ECO:0000256" key="3">
    <source>
        <dbReference type="SAM" id="SignalP"/>
    </source>
</evidence>
<dbReference type="PANTHER" id="PTHR47199">
    <property type="entry name" value="PHOTOSYSTEM II STABILITY/ASSEMBLY FACTOR HCF136, CHLOROPLASTIC"/>
    <property type="match status" value="1"/>
</dbReference>
<dbReference type="Pfam" id="PF14870">
    <property type="entry name" value="PSII_BNR"/>
    <property type="match status" value="1"/>
</dbReference>
<dbReference type="InterPro" id="IPR028203">
    <property type="entry name" value="PSII_CF48-like_dom"/>
</dbReference>
<dbReference type="RefSeq" id="WP_130021465.1">
    <property type="nucleotide sequence ID" value="NZ_SEWF01000017.1"/>
</dbReference>
<keyword evidence="6" id="KW-1185">Reference proteome</keyword>
<dbReference type="AlphaFoldDB" id="A0A4Q5M065"/>
<comment type="caution">
    <text evidence="5">The sequence shown here is derived from an EMBL/GenBank/DDBJ whole genome shotgun (WGS) entry which is preliminary data.</text>
</comment>
<name>A0A4Q5M065_9BACT</name>
<accession>A0A4Q5M065</accession>
<protein>
    <recommendedName>
        <fullName evidence="4">Photosynthesis system II assembly factor Ycf48/Hcf136-like domain-containing protein</fullName>
    </recommendedName>
</protein>
<reference evidence="5 6" key="1">
    <citation type="submission" date="2019-02" db="EMBL/GenBank/DDBJ databases">
        <title>Bacterial novel species Emticicia sp. 17J42-9 isolated from soil.</title>
        <authorList>
            <person name="Jung H.-Y."/>
        </authorList>
    </citation>
    <scope>NUCLEOTIDE SEQUENCE [LARGE SCALE GENOMIC DNA]</scope>
    <source>
        <strain evidence="5 6">17J42-9</strain>
    </source>
</reference>
<evidence type="ECO:0000313" key="5">
    <source>
        <dbReference type="EMBL" id="RYU95217.1"/>
    </source>
</evidence>
<evidence type="ECO:0000259" key="4">
    <source>
        <dbReference type="Pfam" id="PF14870"/>
    </source>
</evidence>
<dbReference type="EMBL" id="SEWF01000017">
    <property type="protein sequence ID" value="RYU95217.1"/>
    <property type="molecule type" value="Genomic_DNA"/>
</dbReference>
<dbReference type="InterPro" id="IPR015943">
    <property type="entry name" value="WD40/YVTN_repeat-like_dom_sf"/>
</dbReference>
<evidence type="ECO:0000256" key="1">
    <source>
        <dbReference type="ARBA" id="ARBA00022531"/>
    </source>
</evidence>
<dbReference type="PANTHER" id="PTHR47199:SF2">
    <property type="entry name" value="PHOTOSYSTEM II STABILITY_ASSEMBLY FACTOR HCF136, CHLOROPLASTIC"/>
    <property type="match status" value="1"/>
</dbReference>
<feature type="domain" description="Photosynthesis system II assembly factor Ycf48/Hcf136-like" evidence="4">
    <location>
        <begin position="45"/>
        <end position="315"/>
    </location>
</feature>
<gene>
    <name evidence="5" type="ORF">EWM59_13285</name>
</gene>
<keyword evidence="1" id="KW-0602">Photosynthesis</keyword>
<feature type="chain" id="PRO_5020963728" description="Photosynthesis system II assembly factor Ycf48/Hcf136-like domain-containing protein" evidence="3">
    <location>
        <begin position="23"/>
        <end position="330"/>
    </location>
</feature>
<keyword evidence="2" id="KW-0604">Photosystem II</keyword>
<dbReference type="OrthoDB" id="9813892at2"/>
<organism evidence="5 6">
    <name type="scientific">Emticicia agri</name>
    <dbReference type="NCBI Taxonomy" id="2492393"/>
    <lineage>
        <taxon>Bacteria</taxon>
        <taxon>Pseudomonadati</taxon>
        <taxon>Bacteroidota</taxon>
        <taxon>Cytophagia</taxon>
        <taxon>Cytophagales</taxon>
        <taxon>Leadbetterellaceae</taxon>
        <taxon>Emticicia</taxon>
    </lineage>
</organism>
<dbReference type="GO" id="GO:0015979">
    <property type="term" value="P:photosynthesis"/>
    <property type="evidence" value="ECO:0007669"/>
    <property type="project" value="UniProtKB-KW"/>
</dbReference>
<dbReference type="PROSITE" id="PS51257">
    <property type="entry name" value="PROKAR_LIPOPROTEIN"/>
    <property type="match status" value="1"/>
</dbReference>
<sequence>MKQTIFLLATLWLLLISCNSQEPAPARNLSFDKLVQIESDLPVGNFMDLSFANDSTGVAITNGGNIFRTTNGGKNWTKLESPTTKFLKSIQFSSNKRVGYIIGADNSGGVVLKSEDAGKTWQIVEESAAIEPLSISFPAESNAYMLEGGKALWKIDHNLKSIIKYTLPDGVSGTSVNFRYGNEGVIAGSKGAYYTTQDGGKNWLPFKASVDNQFHEIYFADNTPVLKGDTTIVYVNSKNDYTIRKIPDVFKMYFINQKQAIGVGMHYEDMGFFPYGDIYITNDGWKNRETKTFGGSVAFKFTALAKMSENKFMIIGLGNLKSSVLILNTK</sequence>
<dbReference type="GO" id="GO:0009523">
    <property type="term" value="C:photosystem II"/>
    <property type="evidence" value="ECO:0007669"/>
    <property type="project" value="UniProtKB-KW"/>
</dbReference>
<evidence type="ECO:0000313" key="6">
    <source>
        <dbReference type="Proteomes" id="UP000293162"/>
    </source>
</evidence>
<dbReference type="SUPFAM" id="SSF110296">
    <property type="entry name" value="Oligoxyloglucan reducing end-specific cellobiohydrolase"/>
    <property type="match status" value="1"/>
</dbReference>
<proteinExistence type="predicted"/>
<evidence type="ECO:0000256" key="2">
    <source>
        <dbReference type="ARBA" id="ARBA00023276"/>
    </source>
</evidence>
<dbReference type="Gene3D" id="2.130.10.10">
    <property type="entry name" value="YVTN repeat-like/Quinoprotein amine dehydrogenase"/>
    <property type="match status" value="1"/>
</dbReference>